<dbReference type="KEGG" id="rvi:RVIR1_11340"/>
<gene>
    <name evidence="5" type="ORF">RVIR1_11340</name>
</gene>
<keyword evidence="4" id="KW-0812">Transmembrane</keyword>
<dbReference type="GO" id="GO:0004842">
    <property type="term" value="F:ubiquitin-protein transferase activity"/>
    <property type="evidence" value="ECO:0007669"/>
    <property type="project" value="TreeGrafter"/>
</dbReference>
<dbReference type="Pfam" id="PF12796">
    <property type="entry name" value="Ank_2"/>
    <property type="match status" value="2"/>
</dbReference>
<sequence>MKDIIIRLMNLIDLEPEEKGACHGCGVVALQAFILGTEYQQSYIKRLEKMAQLNSQADDEVLKQELESRDEQGVLKYPDILAHLQTVKLFHSPGQHLEWSDSKTTLRQSEVSTVARIAQSKLAEKRGGIHRVSSFSSVYTYTDMEVYLTSLQKVMETLVHKETRCGLLLSSDKHLIMLAYDAANSSFPWIIDNDATVTRFSSDQYVDIAKKIRKIFTNNTANDKPLILCTAVYSTGDQLAKAKLAVDEWRSNCKVIHQVTAEKAKMIGIGGVTWLFRAAETGHTETIKLLLENGADINVVTDNKRTPLYVAAENGHADTVQFLLGKKRADANAYAYVNAKTKAGSTALHAAAEGGYTVIVELLLKEKADAKAADKYGFTPLHFAVDSGGYPAIAELLLAAGADPDANAVIDGSSYTPRSIARDGKCAKVIKAFEKKGDAEVQVEDNRIHLPVWLQRLFNFFTIASIVSLGMALSFCFFSSMPVLLVIAFTTAIVTAIGVKYLPRVGVGQQNKLESLSKEPIHLCETSITHGLLASPLCSQISMKDQLQQKEDPHLTNAQQGHYNRLSM</sequence>
<dbReference type="PANTHER" id="PTHR24171">
    <property type="entry name" value="ANKYRIN REPEAT DOMAIN-CONTAINING PROTEIN 39-RELATED"/>
    <property type="match status" value="1"/>
</dbReference>
<evidence type="ECO:0000313" key="5">
    <source>
        <dbReference type="EMBL" id="BBB15598.1"/>
    </source>
</evidence>
<evidence type="ECO:0000256" key="4">
    <source>
        <dbReference type="SAM" id="Phobius"/>
    </source>
</evidence>
<feature type="repeat" description="ANK" evidence="3">
    <location>
        <begin position="376"/>
        <end position="409"/>
    </location>
</feature>
<organism evidence="5 6">
    <name type="scientific">Candidatus Rickettsiella viridis</name>
    <dbReference type="NCBI Taxonomy" id="676208"/>
    <lineage>
        <taxon>Bacteria</taxon>
        <taxon>Pseudomonadati</taxon>
        <taxon>Pseudomonadota</taxon>
        <taxon>Gammaproteobacteria</taxon>
        <taxon>Legionellales</taxon>
        <taxon>Coxiellaceae</taxon>
        <taxon>Rickettsiella</taxon>
    </lineage>
</organism>
<evidence type="ECO:0000256" key="3">
    <source>
        <dbReference type="PROSITE-ProRule" id="PRU00023"/>
    </source>
</evidence>
<feature type="repeat" description="ANK" evidence="3">
    <location>
        <begin position="270"/>
        <end position="302"/>
    </location>
</feature>
<dbReference type="Gene3D" id="1.25.40.20">
    <property type="entry name" value="Ankyrin repeat-containing domain"/>
    <property type="match status" value="2"/>
</dbReference>
<keyword evidence="4" id="KW-1133">Transmembrane helix</keyword>
<dbReference type="SUPFAM" id="SSF48403">
    <property type="entry name" value="Ankyrin repeat"/>
    <property type="match status" value="1"/>
</dbReference>
<dbReference type="GO" id="GO:0085020">
    <property type="term" value="P:protein K6-linked ubiquitination"/>
    <property type="evidence" value="ECO:0007669"/>
    <property type="project" value="TreeGrafter"/>
</dbReference>
<dbReference type="SMART" id="SM00248">
    <property type="entry name" value="ANK"/>
    <property type="match status" value="4"/>
</dbReference>
<keyword evidence="2 3" id="KW-0040">ANK repeat</keyword>
<evidence type="ECO:0000256" key="1">
    <source>
        <dbReference type="ARBA" id="ARBA00022737"/>
    </source>
</evidence>
<dbReference type="AlphaFoldDB" id="A0A2Z5UVT1"/>
<keyword evidence="6" id="KW-1185">Reference proteome</keyword>
<feature type="transmembrane region" description="Helical" evidence="4">
    <location>
        <begin position="481"/>
        <end position="502"/>
    </location>
</feature>
<evidence type="ECO:0000313" key="6">
    <source>
        <dbReference type="Proteomes" id="UP000282483"/>
    </source>
</evidence>
<protein>
    <submittedName>
        <fullName evidence="5">Ankyrin repeat protein</fullName>
    </submittedName>
</protein>
<keyword evidence="1" id="KW-0677">Repeat</keyword>
<dbReference type="PROSITE" id="PS50297">
    <property type="entry name" value="ANK_REP_REGION"/>
    <property type="match status" value="4"/>
</dbReference>
<reference evidence="5 6" key="1">
    <citation type="submission" date="2017-03" db="EMBL/GenBank/DDBJ databases">
        <title>The genome sequence of Candidatus Rickettsiella viridis.</title>
        <authorList>
            <person name="Nikoh N."/>
            <person name="Tsuchida T."/>
            <person name="Yamaguchi K."/>
            <person name="Maeda T."/>
            <person name="Shigenobu S."/>
            <person name="Fukatsu T."/>
        </authorList>
    </citation>
    <scope>NUCLEOTIDE SEQUENCE [LARGE SCALE GENOMIC DNA]</scope>
    <source>
        <strain evidence="5 6">Ap-RA04</strain>
    </source>
</reference>
<dbReference type="OrthoDB" id="5639026at2"/>
<accession>A0A2Z5UVT1</accession>
<dbReference type="InterPro" id="IPR002110">
    <property type="entry name" value="Ankyrin_rpt"/>
</dbReference>
<feature type="repeat" description="ANK" evidence="3">
    <location>
        <begin position="303"/>
        <end position="324"/>
    </location>
</feature>
<name>A0A2Z5UVT1_9COXI</name>
<dbReference type="RefSeq" id="WP_126323107.1">
    <property type="nucleotide sequence ID" value="NZ_AP018005.1"/>
</dbReference>
<feature type="repeat" description="ANK" evidence="3">
    <location>
        <begin position="343"/>
        <end position="375"/>
    </location>
</feature>
<dbReference type="PROSITE" id="PS50088">
    <property type="entry name" value="ANK_REPEAT"/>
    <property type="match status" value="4"/>
</dbReference>
<dbReference type="EMBL" id="AP018005">
    <property type="protein sequence ID" value="BBB15598.1"/>
    <property type="molecule type" value="Genomic_DNA"/>
</dbReference>
<evidence type="ECO:0000256" key="2">
    <source>
        <dbReference type="ARBA" id="ARBA00023043"/>
    </source>
</evidence>
<dbReference type="PANTHER" id="PTHR24171:SF8">
    <property type="entry name" value="BRCA1-ASSOCIATED RING DOMAIN PROTEIN 1"/>
    <property type="match status" value="1"/>
</dbReference>
<dbReference type="Proteomes" id="UP000282483">
    <property type="component" value="Chromosome"/>
</dbReference>
<dbReference type="PRINTS" id="PR01415">
    <property type="entry name" value="ANKYRIN"/>
</dbReference>
<dbReference type="InterPro" id="IPR036770">
    <property type="entry name" value="Ankyrin_rpt-contain_sf"/>
</dbReference>
<keyword evidence="4" id="KW-0472">Membrane</keyword>
<feature type="transmembrane region" description="Helical" evidence="4">
    <location>
        <begin position="457"/>
        <end position="475"/>
    </location>
</feature>
<proteinExistence type="predicted"/>